<dbReference type="Proteomes" id="UP000544107">
    <property type="component" value="Unassembled WGS sequence"/>
</dbReference>
<dbReference type="EMBL" id="JACIED010000002">
    <property type="protein sequence ID" value="MBB4007303.1"/>
    <property type="molecule type" value="Genomic_DNA"/>
</dbReference>
<dbReference type="AlphaFoldDB" id="A0A7W6HLR0"/>
<gene>
    <name evidence="2" type="ORF">GGQ71_001566</name>
</gene>
<protein>
    <submittedName>
        <fullName evidence="2">Uncharacterized protein</fullName>
    </submittedName>
</protein>
<organism evidence="2 3">
    <name type="scientific">Allorhizobium taibaishanense</name>
    <dbReference type="NCBI Taxonomy" id="887144"/>
    <lineage>
        <taxon>Bacteria</taxon>
        <taxon>Pseudomonadati</taxon>
        <taxon>Pseudomonadota</taxon>
        <taxon>Alphaproteobacteria</taxon>
        <taxon>Hyphomicrobiales</taxon>
        <taxon>Rhizobiaceae</taxon>
        <taxon>Rhizobium/Agrobacterium group</taxon>
        <taxon>Allorhizobium</taxon>
    </lineage>
</organism>
<proteinExistence type="predicted"/>
<dbReference type="Pfam" id="PF19602">
    <property type="entry name" value="DUF6107"/>
    <property type="match status" value="1"/>
</dbReference>
<evidence type="ECO:0000313" key="2">
    <source>
        <dbReference type="EMBL" id="MBB4007303.1"/>
    </source>
</evidence>
<feature type="transmembrane region" description="Helical" evidence="1">
    <location>
        <begin position="32"/>
        <end position="50"/>
    </location>
</feature>
<feature type="transmembrane region" description="Helical" evidence="1">
    <location>
        <begin position="62"/>
        <end position="81"/>
    </location>
</feature>
<name>A0A7W6HLR0_9HYPH</name>
<keyword evidence="1" id="KW-0812">Transmembrane</keyword>
<accession>A0A7W6HLR0</accession>
<comment type="caution">
    <text evidence="2">The sequence shown here is derived from an EMBL/GenBank/DDBJ whole genome shotgun (WGS) entry which is preliminary data.</text>
</comment>
<dbReference type="InterPro" id="IPR046089">
    <property type="entry name" value="DUF6107"/>
</dbReference>
<keyword evidence="1" id="KW-0472">Membrane</keyword>
<evidence type="ECO:0000256" key="1">
    <source>
        <dbReference type="SAM" id="Phobius"/>
    </source>
</evidence>
<sequence>MKMPLSPNPPAVPHPNQKVHIMTDFTPGTPLWGVRLAGALAGSAISLIYLLPRTQREAASRFFTGLACGLIFGGATGQWLARKLDILQGLSGAEVVLAGATLASLSAWWVLGVLARLAKRYG</sequence>
<reference evidence="2 3" key="1">
    <citation type="submission" date="2020-08" db="EMBL/GenBank/DDBJ databases">
        <title>Genomic Encyclopedia of Type Strains, Phase IV (KMG-IV): sequencing the most valuable type-strain genomes for metagenomic binning, comparative biology and taxonomic classification.</title>
        <authorList>
            <person name="Goeker M."/>
        </authorList>
    </citation>
    <scope>NUCLEOTIDE SEQUENCE [LARGE SCALE GENOMIC DNA]</scope>
    <source>
        <strain evidence="2 3">DSM 100021</strain>
    </source>
</reference>
<evidence type="ECO:0000313" key="3">
    <source>
        <dbReference type="Proteomes" id="UP000544107"/>
    </source>
</evidence>
<feature type="transmembrane region" description="Helical" evidence="1">
    <location>
        <begin position="93"/>
        <end position="115"/>
    </location>
</feature>
<keyword evidence="1" id="KW-1133">Transmembrane helix</keyword>